<dbReference type="GO" id="GO:0005886">
    <property type="term" value="C:plasma membrane"/>
    <property type="evidence" value="ECO:0007669"/>
    <property type="project" value="UniProtKB-SubCell"/>
</dbReference>
<evidence type="ECO:0000256" key="6">
    <source>
        <dbReference type="ARBA" id="ARBA00023136"/>
    </source>
</evidence>
<organism evidence="9 10">
    <name type="scientific">Candidatus Microbacterium stercoravium</name>
    <dbReference type="NCBI Taxonomy" id="2838697"/>
    <lineage>
        <taxon>Bacteria</taxon>
        <taxon>Bacillati</taxon>
        <taxon>Actinomycetota</taxon>
        <taxon>Actinomycetes</taxon>
        <taxon>Micrococcales</taxon>
        <taxon>Microbacteriaceae</taxon>
        <taxon>Microbacterium</taxon>
    </lineage>
</organism>
<feature type="transmembrane region" description="Helical" evidence="7">
    <location>
        <begin position="216"/>
        <end position="238"/>
    </location>
</feature>
<feature type="transmembrane region" description="Helical" evidence="7">
    <location>
        <begin position="53"/>
        <end position="74"/>
    </location>
</feature>
<evidence type="ECO:0000259" key="8">
    <source>
        <dbReference type="Pfam" id="PF01757"/>
    </source>
</evidence>
<comment type="subcellular location">
    <subcellularLocation>
        <location evidence="1">Cell membrane</location>
        <topology evidence="1">Multi-pass membrane protein</topology>
    </subcellularLocation>
</comment>
<feature type="transmembrane region" description="Helical" evidence="7">
    <location>
        <begin position="253"/>
        <end position="272"/>
    </location>
</feature>
<name>A0A9D2KG75_9MICO</name>
<dbReference type="AlphaFoldDB" id="A0A9D2KG75"/>
<evidence type="ECO:0000313" key="10">
    <source>
        <dbReference type="Proteomes" id="UP000824220"/>
    </source>
</evidence>
<gene>
    <name evidence="9" type="ORF">H9800_06130</name>
</gene>
<evidence type="ECO:0000256" key="1">
    <source>
        <dbReference type="ARBA" id="ARBA00004651"/>
    </source>
</evidence>
<reference evidence="9" key="1">
    <citation type="journal article" date="2021" name="PeerJ">
        <title>Extensive microbial diversity within the chicken gut microbiome revealed by metagenomics and culture.</title>
        <authorList>
            <person name="Gilroy R."/>
            <person name="Ravi A."/>
            <person name="Getino M."/>
            <person name="Pursley I."/>
            <person name="Horton D.L."/>
            <person name="Alikhan N.F."/>
            <person name="Baker D."/>
            <person name="Gharbi K."/>
            <person name="Hall N."/>
            <person name="Watson M."/>
            <person name="Adriaenssens E.M."/>
            <person name="Foster-Nyarko E."/>
            <person name="Jarju S."/>
            <person name="Secka A."/>
            <person name="Antonio M."/>
            <person name="Oren A."/>
            <person name="Chaudhuri R.R."/>
            <person name="La Ragione R."/>
            <person name="Hildebrand F."/>
            <person name="Pallen M.J."/>
        </authorList>
    </citation>
    <scope>NUCLEOTIDE SEQUENCE</scope>
    <source>
        <strain evidence="9">ChiHjej8B7-3636</strain>
    </source>
</reference>
<keyword evidence="4 7" id="KW-0812">Transmembrane</keyword>
<feature type="domain" description="Acyltransferase 3" evidence="8">
    <location>
        <begin position="15"/>
        <end position="330"/>
    </location>
</feature>
<evidence type="ECO:0000256" key="2">
    <source>
        <dbReference type="ARBA" id="ARBA00007400"/>
    </source>
</evidence>
<evidence type="ECO:0000256" key="4">
    <source>
        <dbReference type="ARBA" id="ARBA00022692"/>
    </source>
</evidence>
<evidence type="ECO:0000256" key="7">
    <source>
        <dbReference type="SAM" id="Phobius"/>
    </source>
</evidence>
<proteinExistence type="inferred from homology"/>
<evidence type="ECO:0000256" key="5">
    <source>
        <dbReference type="ARBA" id="ARBA00022989"/>
    </source>
</evidence>
<feature type="transmembrane region" description="Helical" evidence="7">
    <location>
        <begin position="20"/>
        <end position="41"/>
    </location>
</feature>
<dbReference type="InterPro" id="IPR002656">
    <property type="entry name" value="Acyl_transf_3_dom"/>
</dbReference>
<comment type="caution">
    <text evidence="9">The sequence shown here is derived from an EMBL/GenBank/DDBJ whole genome shotgun (WGS) entry which is preliminary data.</text>
</comment>
<evidence type="ECO:0000256" key="3">
    <source>
        <dbReference type="ARBA" id="ARBA00022475"/>
    </source>
</evidence>
<dbReference type="PANTHER" id="PTHR40074">
    <property type="entry name" value="O-ACETYLTRANSFERASE WECH"/>
    <property type="match status" value="1"/>
</dbReference>
<dbReference type="Pfam" id="PF01757">
    <property type="entry name" value="Acyl_transf_3"/>
    <property type="match status" value="1"/>
</dbReference>
<comment type="similarity">
    <text evidence="2">Belongs to the acyltransferase 3 family.</text>
</comment>
<dbReference type="EMBL" id="DXAM01000086">
    <property type="protein sequence ID" value="HJA04424.1"/>
    <property type="molecule type" value="Genomic_DNA"/>
</dbReference>
<dbReference type="Proteomes" id="UP000824220">
    <property type="component" value="Unassembled WGS sequence"/>
</dbReference>
<feature type="transmembrane region" description="Helical" evidence="7">
    <location>
        <begin position="165"/>
        <end position="181"/>
    </location>
</feature>
<evidence type="ECO:0000313" key="9">
    <source>
        <dbReference type="EMBL" id="HJA04424.1"/>
    </source>
</evidence>
<feature type="transmembrane region" description="Helical" evidence="7">
    <location>
        <begin position="137"/>
        <end position="158"/>
    </location>
</feature>
<dbReference type="GO" id="GO:0016413">
    <property type="term" value="F:O-acetyltransferase activity"/>
    <property type="evidence" value="ECO:0007669"/>
    <property type="project" value="TreeGrafter"/>
</dbReference>
<keyword evidence="6 7" id="KW-0472">Membrane</keyword>
<keyword evidence="9" id="KW-0808">Transferase</keyword>
<dbReference type="GO" id="GO:0009246">
    <property type="term" value="P:enterobacterial common antigen biosynthetic process"/>
    <property type="evidence" value="ECO:0007669"/>
    <property type="project" value="TreeGrafter"/>
</dbReference>
<feature type="transmembrane region" description="Helical" evidence="7">
    <location>
        <begin position="94"/>
        <end position="117"/>
    </location>
</feature>
<feature type="transmembrane region" description="Helical" evidence="7">
    <location>
        <begin position="315"/>
        <end position="336"/>
    </location>
</feature>
<feature type="transmembrane region" description="Helical" evidence="7">
    <location>
        <begin position="193"/>
        <end position="209"/>
    </location>
</feature>
<keyword evidence="9" id="KW-0012">Acyltransferase</keyword>
<sequence>MTSEAPVVEPRERLAWVDAARALCVLAVVVMHTTISLLAVFEPDPLDMTWRHIVDAMTPFRMPALSLLSGMLLASRIRAGFGDRRALASIALSAWLYVVWLAVFLVVALTVGTSVWLGQFGYGETKDSLGSFVDQLVLPRTVLWYVLALAVWSAILAAVRQVPPAAVLIVLSALSIVSFSLPSDGAEQHPNMVRYFVFFAVGVYASGQIRDRIAKAPWTTALVAAGVFIAVSFISSFGPSERVDDVLTVPRDIAGAVIVIVLAAALCLLPGVGRALAWVGRRTLPIYVMHAILLDLLVMHSGWWSALFADRLARAVAPVIIMVAITAVAVGFHALATRTPARVLFALPVAWKRRILKGAR</sequence>
<dbReference type="PANTHER" id="PTHR40074:SF2">
    <property type="entry name" value="O-ACETYLTRANSFERASE WECH"/>
    <property type="match status" value="1"/>
</dbReference>
<keyword evidence="3" id="KW-1003">Cell membrane</keyword>
<feature type="transmembrane region" description="Helical" evidence="7">
    <location>
        <begin position="284"/>
        <end position="303"/>
    </location>
</feature>
<reference evidence="9" key="2">
    <citation type="submission" date="2021-04" db="EMBL/GenBank/DDBJ databases">
        <authorList>
            <person name="Gilroy R."/>
        </authorList>
    </citation>
    <scope>NUCLEOTIDE SEQUENCE</scope>
    <source>
        <strain evidence="9">ChiHjej8B7-3636</strain>
    </source>
</reference>
<protein>
    <submittedName>
        <fullName evidence="9">Acyltransferase family protein</fullName>
    </submittedName>
</protein>
<keyword evidence="5 7" id="KW-1133">Transmembrane helix</keyword>
<accession>A0A9D2KG75</accession>